<feature type="transmembrane region" description="Helical" evidence="2">
    <location>
        <begin position="124"/>
        <end position="146"/>
    </location>
</feature>
<protein>
    <recommendedName>
        <fullName evidence="5">TLC domain-domain-containing protein</fullName>
    </recommendedName>
</protein>
<feature type="transmembrane region" description="Helical" evidence="2">
    <location>
        <begin position="259"/>
        <end position="280"/>
    </location>
</feature>
<keyword evidence="4" id="KW-1185">Reference proteome</keyword>
<gene>
    <name evidence="3" type="ORF">BCR37DRAFT_146907</name>
</gene>
<proteinExistence type="predicted"/>
<evidence type="ECO:0000256" key="1">
    <source>
        <dbReference type="SAM" id="MobiDB-lite"/>
    </source>
</evidence>
<comment type="caution">
    <text evidence="3">The sequence shown here is derived from an EMBL/GenBank/DDBJ whole genome shotgun (WGS) entry which is preliminary data.</text>
</comment>
<feature type="transmembrane region" description="Helical" evidence="2">
    <location>
        <begin position="223"/>
        <end position="247"/>
    </location>
</feature>
<dbReference type="EMBL" id="MCFI01000002">
    <property type="protein sequence ID" value="ORY87164.1"/>
    <property type="molecule type" value="Genomic_DNA"/>
</dbReference>
<dbReference type="OMA" id="ETIVAMY"/>
<feature type="transmembrane region" description="Helical" evidence="2">
    <location>
        <begin position="36"/>
        <end position="56"/>
    </location>
</feature>
<keyword evidence="2" id="KW-1133">Transmembrane helix</keyword>
<keyword evidence="2" id="KW-0472">Membrane</keyword>
<evidence type="ECO:0000313" key="4">
    <source>
        <dbReference type="Proteomes" id="UP000193685"/>
    </source>
</evidence>
<evidence type="ECO:0000256" key="2">
    <source>
        <dbReference type="SAM" id="Phobius"/>
    </source>
</evidence>
<dbReference type="RefSeq" id="XP_040728020.1">
    <property type="nucleotide sequence ID" value="XM_040866095.1"/>
</dbReference>
<feature type="transmembrane region" description="Helical" evidence="2">
    <location>
        <begin position="153"/>
        <end position="174"/>
    </location>
</feature>
<dbReference type="Proteomes" id="UP000193685">
    <property type="component" value="Unassembled WGS sequence"/>
</dbReference>
<dbReference type="OrthoDB" id="10010954at2759"/>
<dbReference type="GeneID" id="63782694"/>
<organism evidence="3 4">
    <name type="scientific">Protomyces lactucae-debilis</name>
    <dbReference type="NCBI Taxonomy" id="2754530"/>
    <lineage>
        <taxon>Eukaryota</taxon>
        <taxon>Fungi</taxon>
        <taxon>Dikarya</taxon>
        <taxon>Ascomycota</taxon>
        <taxon>Taphrinomycotina</taxon>
        <taxon>Taphrinomycetes</taxon>
        <taxon>Taphrinales</taxon>
        <taxon>Protomycetaceae</taxon>
        <taxon>Protomyces</taxon>
    </lineage>
</organism>
<evidence type="ECO:0008006" key="5">
    <source>
        <dbReference type="Google" id="ProtNLM"/>
    </source>
</evidence>
<dbReference type="AlphaFoldDB" id="A0A1Y2FV39"/>
<accession>A0A1Y2FV39</accession>
<sequence length="322" mass="37307">MSESDTTELAVSPELIATSEVFTGITRQHGKGSRAWTLYPFAYIIIINYLIFFWCLHRFVIERRLMPWLIGPRYRDLPEAKKRTATNHLMNILWKVVALFGFFPFIMTVVLGHSMRERMPSGHVTYGDILCLDYMLFVTGFVWELVYRSRISFVTALHHLVAIFISTLAVFMMLTDRHGQEGENYLQIIFVYGFFEVFFETGPHVCMLMYTRDRGNSKKLKRSFLIIAIMSFTGTFLEQFAIFFLYAKHFKTWDWSIKILTPIIHVCFASAQIHGGRIFLSMSRKMAKEHAANTSLERGVKESEQQEPDGSKLTTTVTIIEG</sequence>
<evidence type="ECO:0000313" key="3">
    <source>
        <dbReference type="EMBL" id="ORY87164.1"/>
    </source>
</evidence>
<feature type="transmembrane region" description="Helical" evidence="2">
    <location>
        <begin position="92"/>
        <end position="112"/>
    </location>
</feature>
<name>A0A1Y2FV39_PROLT</name>
<feature type="transmembrane region" description="Helical" evidence="2">
    <location>
        <begin position="186"/>
        <end position="211"/>
    </location>
</feature>
<reference evidence="3 4" key="1">
    <citation type="submission" date="2016-07" db="EMBL/GenBank/DDBJ databases">
        <title>Pervasive Adenine N6-methylation of Active Genes in Fungi.</title>
        <authorList>
            <consortium name="DOE Joint Genome Institute"/>
            <person name="Mondo S.J."/>
            <person name="Dannebaum R.O."/>
            <person name="Kuo R.C."/>
            <person name="Labutti K."/>
            <person name="Haridas S."/>
            <person name="Kuo A."/>
            <person name="Salamov A."/>
            <person name="Ahrendt S.R."/>
            <person name="Lipzen A."/>
            <person name="Sullivan W."/>
            <person name="Andreopoulos W.B."/>
            <person name="Clum A."/>
            <person name="Lindquist E."/>
            <person name="Daum C."/>
            <person name="Ramamoorthy G.K."/>
            <person name="Gryganskyi A."/>
            <person name="Culley D."/>
            <person name="Magnuson J.K."/>
            <person name="James T.Y."/>
            <person name="O'Malley M.A."/>
            <person name="Stajich J.E."/>
            <person name="Spatafora J.W."/>
            <person name="Visel A."/>
            <person name="Grigoriev I.V."/>
        </authorList>
    </citation>
    <scope>NUCLEOTIDE SEQUENCE [LARGE SCALE GENOMIC DNA]</scope>
    <source>
        <strain evidence="3 4">12-1054</strain>
    </source>
</reference>
<keyword evidence="2" id="KW-0812">Transmembrane</keyword>
<feature type="region of interest" description="Disordered" evidence="1">
    <location>
        <begin position="292"/>
        <end position="313"/>
    </location>
</feature>